<comment type="caution">
    <text evidence="2">The sequence shown here is derived from an EMBL/GenBank/DDBJ whole genome shotgun (WGS) entry which is preliminary data.</text>
</comment>
<protein>
    <submittedName>
        <fullName evidence="2">Uncharacterized protein</fullName>
    </submittedName>
</protein>
<reference evidence="2" key="2">
    <citation type="submission" date="2021-04" db="EMBL/GenBank/DDBJ databases">
        <authorList>
            <person name="Gilroy R."/>
        </authorList>
    </citation>
    <scope>NUCLEOTIDE SEQUENCE</scope>
    <source>
        <strain evidence="2">CHK188-16595</strain>
    </source>
</reference>
<accession>A0A9D2S9B2</accession>
<evidence type="ECO:0000256" key="1">
    <source>
        <dbReference type="SAM" id="Phobius"/>
    </source>
</evidence>
<feature type="transmembrane region" description="Helical" evidence="1">
    <location>
        <begin position="136"/>
        <end position="157"/>
    </location>
</feature>
<evidence type="ECO:0000313" key="3">
    <source>
        <dbReference type="Proteomes" id="UP000823877"/>
    </source>
</evidence>
<organism evidence="2 3">
    <name type="scientific">Candidatus Eubacterium faecale</name>
    <dbReference type="NCBI Taxonomy" id="2838568"/>
    <lineage>
        <taxon>Bacteria</taxon>
        <taxon>Bacillati</taxon>
        <taxon>Bacillota</taxon>
        <taxon>Clostridia</taxon>
        <taxon>Eubacteriales</taxon>
        <taxon>Eubacteriaceae</taxon>
        <taxon>Eubacterium</taxon>
    </lineage>
</organism>
<dbReference type="EMBL" id="DWXN01000012">
    <property type="protein sequence ID" value="HJB75462.1"/>
    <property type="molecule type" value="Genomic_DNA"/>
</dbReference>
<name>A0A9D2S9B2_9FIRM</name>
<dbReference type="AlphaFoldDB" id="A0A9D2S9B2"/>
<evidence type="ECO:0000313" key="2">
    <source>
        <dbReference type="EMBL" id="HJB75462.1"/>
    </source>
</evidence>
<sequence>MKKSVQAAVGGVCAALSVAVMLCSGIFYVFTFAVPMILGLVMMLLKRTFSSSCAWCVYIAVSILSIILVPDKESVLMYTLFFGYYPIIKSNIDKIKFKLIRNIVKLLIFNLAVAAVECIAYFIFGIPFFEDGNFSAAMIILFTVLMNVTFVLYEFLLKNFMILYERKLEKRILKIFK</sequence>
<feature type="transmembrane region" description="Helical" evidence="1">
    <location>
        <begin position="25"/>
        <end position="45"/>
    </location>
</feature>
<proteinExistence type="predicted"/>
<gene>
    <name evidence="2" type="ORF">IAA37_07330</name>
</gene>
<keyword evidence="1" id="KW-0472">Membrane</keyword>
<dbReference type="Proteomes" id="UP000823877">
    <property type="component" value="Unassembled WGS sequence"/>
</dbReference>
<feature type="transmembrane region" description="Helical" evidence="1">
    <location>
        <begin position="104"/>
        <end position="124"/>
    </location>
</feature>
<keyword evidence="1" id="KW-0812">Transmembrane</keyword>
<feature type="transmembrane region" description="Helical" evidence="1">
    <location>
        <begin position="52"/>
        <end position="69"/>
    </location>
</feature>
<reference evidence="2" key="1">
    <citation type="journal article" date="2021" name="PeerJ">
        <title>Extensive microbial diversity within the chicken gut microbiome revealed by metagenomics and culture.</title>
        <authorList>
            <person name="Gilroy R."/>
            <person name="Ravi A."/>
            <person name="Getino M."/>
            <person name="Pursley I."/>
            <person name="Horton D.L."/>
            <person name="Alikhan N.F."/>
            <person name="Baker D."/>
            <person name="Gharbi K."/>
            <person name="Hall N."/>
            <person name="Watson M."/>
            <person name="Adriaenssens E.M."/>
            <person name="Foster-Nyarko E."/>
            <person name="Jarju S."/>
            <person name="Secka A."/>
            <person name="Antonio M."/>
            <person name="Oren A."/>
            <person name="Chaudhuri R.R."/>
            <person name="La Ragione R."/>
            <person name="Hildebrand F."/>
            <person name="Pallen M.J."/>
        </authorList>
    </citation>
    <scope>NUCLEOTIDE SEQUENCE</scope>
    <source>
        <strain evidence="2">CHK188-16595</strain>
    </source>
</reference>
<keyword evidence="1" id="KW-1133">Transmembrane helix</keyword>